<comment type="caution">
    <text evidence="3">The sequence shown here is derived from an EMBL/GenBank/DDBJ whole genome shotgun (WGS) entry which is preliminary data.</text>
</comment>
<organism evidence="3 4">
    <name type="scientific">Gambusia affinis</name>
    <name type="common">Western mosquitofish</name>
    <name type="synonym">Heterandria affinis</name>
    <dbReference type="NCBI Taxonomy" id="33528"/>
    <lineage>
        <taxon>Eukaryota</taxon>
        <taxon>Metazoa</taxon>
        <taxon>Chordata</taxon>
        <taxon>Craniata</taxon>
        <taxon>Vertebrata</taxon>
        <taxon>Euteleostomi</taxon>
        <taxon>Actinopterygii</taxon>
        <taxon>Neopterygii</taxon>
        <taxon>Teleostei</taxon>
        <taxon>Neoteleostei</taxon>
        <taxon>Acanthomorphata</taxon>
        <taxon>Ovalentaria</taxon>
        <taxon>Atherinomorphae</taxon>
        <taxon>Cyprinodontiformes</taxon>
        <taxon>Poeciliidae</taxon>
        <taxon>Poeciliinae</taxon>
        <taxon>Gambusia</taxon>
    </lineage>
</organism>
<reference evidence="3 4" key="1">
    <citation type="journal article" date="2018" name="G3 (Bethesda)">
        <title>A High-Quality Reference Genome for the Invasive Mosquitofish Gambusia affinis Using a Chicago Library.</title>
        <authorList>
            <person name="Hoffberg S.L."/>
            <person name="Troendle N.J."/>
            <person name="Glenn T.C."/>
            <person name="Mahmud O."/>
            <person name="Louha S."/>
            <person name="Chalopin D."/>
            <person name="Bennetzen J.L."/>
            <person name="Mauricio R."/>
        </authorList>
    </citation>
    <scope>NUCLEOTIDE SEQUENCE [LARGE SCALE GENOMIC DNA]</scope>
    <source>
        <strain evidence="3">NE01/NJP1002.9</strain>
        <tissue evidence="3">Muscle</tissue>
    </source>
</reference>
<sequence>MKPGQTASILVALILSIIGNLMQGLNSFLQKRRLKKQKEMSVEHISLNADATAAEESPEKSLGYSNDTVL</sequence>
<keyword evidence="4" id="KW-1185">Reference proteome</keyword>
<keyword evidence="2" id="KW-0472">Membrane</keyword>
<evidence type="ECO:0000313" key="3">
    <source>
        <dbReference type="EMBL" id="PWA30358.1"/>
    </source>
</evidence>
<keyword evidence="2" id="KW-1133">Transmembrane helix</keyword>
<keyword evidence="2" id="KW-0812">Transmembrane</keyword>
<evidence type="ECO:0000313" key="4">
    <source>
        <dbReference type="Proteomes" id="UP000250572"/>
    </source>
</evidence>
<accession>A0A315W3U1</accession>
<dbReference type="Proteomes" id="UP000250572">
    <property type="component" value="Unassembled WGS sequence"/>
</dbReference>
<gene>
    <name evidence="3" type="ORF">CCH79_00015682</name>
</gene>
<feature type="region of interest" description="Disordered" evidence="1">
    <location>
        <begin position="48"/>
        <end position="70"/>
    </location>
</feature>
<evidence type="ECO:0000256" key="1">
    <source>
        <dbReference type="SAM" id="MobiDB-lite"/>
    </source>
</evidence>
<dbReference type="EMBL" id="NHOQ01000420">
    <property type="protein sequence ID" value="PWA30358.1"/>
    <property type="molecule type" value="Genomic_DNA"/>
</dbReference>
<protein>
    <submittedName>
        <fullName evidence="3">Uncharacterized protein</fullName>
    </submittedName>
</protein>
<name>A0A315W3U1_GAMAF</name>
<feature type="transmembrane region" description="Helical" evidence="2">
    <location>
        <begin position="6"/>
        <end position="29"/>
    </location>
</feature>
<proteinExistence type="predicted"/>
<dbReference type="AlphaFoldDB" id="A0A315W3U1"/>
<evidence type="ECO:0000256" key="2">
    <source>
        <dbReference type="SAM" id="Phobius"/>
    </source>
</evidence>